<evidence type="ECO:0000313" key="1">
    <source>
        <dbReference type="EMBL" id="GAA0458564.1"/>
    </source>
</evidence>
<proteinExistence type="predicted"/>
<evidence type="ECO:0000313" key="2">
    <source>
        <dbReference type="Proteomes" id="UP001500962"/>
    </source>
</evidence>
<sequence length="77" mass="7853">MKKAARIVGSAFAPTAGAKGGEFDEAPSAHAIPRLASTAAPATSSDADAWRTIVTGGVPGTVLSVRTFRRPTDIGTW</sequence>
<dbReference type="Proteomes" id="UP001500962">
    <property type="component" value="Unassembled WGS sequence"/>
</dbReference>
<organism evidence="1 2">
    <name type="scientific">Halococcus dombrowskii</name>
    <dbReference type="NCBI Taxonomy" id="179637"/>
    <lineage>
        <taxon>Archaea</taxon>
        <taxon>Methanobacteriati</taxon>
        <taxon>Methanobacteriota</taxon>
        <taxon>Stenosarchaea group</taxon>
        <taxon>Halobacteria</taxon>
        <taxon>Halobacteriales</taxon>
        <taxon>Halococcaceae</taxon>
        <taxon>Halococcus</taxon>
    </lineage>
</organism>
<comment type="caution">
    <text evidence="1">The sequence shown here is derived from an EMBL/GenBank/DDBJ whole genome shotgun (WGS) entry which is preliminary data.</text>
</comment>
<dbReference type="EMBL" id="BAAADN010000022">
    <property type="protein sequence ID" value="GAA0458564.1"/>
    <property type="molecule type" value="Genomic_DNA"/>
</dbReference>
<dbReference type="AlphaFoldDB" id="A0AAV3SFC1"/>
<reference evidence="1" key="1">
    <citation type="journal article" date="2014" name="Int. J. Syst. Evol. Microbiol.">
        <title>Complete genome sequence of Corynebacterium casei LMG S-19264T (=DSM 44701T), isolated from a smear-ripened cheese.</title>
        <authorList>
            <consortium name="US DOE Joint Genome Institute (JGI-PGF)"/>
            <person name="Walter F."/>
            <person name="Albersmeier A."/>
            <person name="Kalinowski J."/>
            <person name="Ruckert C."/>
        </authorList>
    </citation>
    <scope>NUCLEOTIDE SEQUENCE</scope>
    <source>
        <strain evidence="1">JCM 12289</strain>
    </source>
</reference>
<protein>
    <submittedName>
        <fullName evidence="1">Uncharacterized protein</fullName>
    </submittedName>
</protein>
<name>A0AAV3SFC1_HALDO</name>
<reference evidence="1" key="2">
    <citation type="submission" date="2023-12" db="EMBL/GenBank/DDBJ databases">
        <authorList>
            <person name="Sun Q."/>
            <person name="Inoue M."/>
        </authorList>
    </citation>
    <scope>NUCLEOTIDE SEQUENCE</scope>
    <source>
        <strain evidence="1">JCM 12289</strain>
    </source>
</reference>
<accession>A0AAV3SFC1</accession>
<gene>
    <name evidence="1" type="ORF">GCM10008985_13500</name>
</gene>